<dbReference type="KEGG" id="ipc:IPA_03050"/>
<name>A0A977KAU7_9CREN</name>
<organism evidence="2 3">
    <name type="scientific">Ignicoccus pacificus DSM 13166</name>
    <dbReference type="NCBI Taxonomy" id="940294"/>
    <lineage>
        <taxon>Archaea</taxon>
        <taxon>Thermoproteota</taxon>
        <taxon>Thermoprotei</taxon>
        <taxon>Desulfurococcales</taxon>
        <taxon>Desulfurococcaceae</taxon>
        <taxon>Ignicoccus</taxon>
    </lineage>
</organism>
<feature type="transmembrane region" description="Helical" evidence="1">
    <location>
        <begin position="126"/>
        <end position="151"/>
    </location>
</feature>
<feature type="transmembrane region" description="Helical" evidence="1">
    <location>
        <begin position="67"/>
        <end position="86"/>
    </location>
</feature>
<keyword evidence="3" id="KW-1185">Reference proteome</keyword>
<keyword evidence="1" id="KW-0472">Membrane</keyword>
<keyword evidence="1" id="KW-0812">Transmembrane</keyword>
<dbReference type="Proteomes" id="UP001063698">
    <property type="component" value="Chromosome"/>
</dbReference>
<accession>A0A977KAU7</accession>
<reference evidence="2" key="1">
    <citation type="submission" date="2013-11" db="EMBL/GenBank/DDBJ databases">
        <title>Comparative genomics of Ignicoccus.</title>
        <authorList>
            <person name="Podar M."/>
        </authorList>
    </citation>
    <scope>NUCLEOTIDE SEQUENCE</scope>
    <source>
        <strain evidence="2">DSM 13166</strain>
    </source>
</reference>
<proteinExistence type="predicted"/>
<evidence type="ECO:0000313" key="2">
    <source>
        <dbReference type="EMBL" id="UXD22264.1"/>
    </source>
</evidence>
<feature type="transmembrane region" description="Helical" evidence="1">
    <location>
        <begin position="93"/>
        <end position="114"/>
    </location>
</feature>
<keyword evidence="1" id="KW-1133">Transmembrane helix</keyword>
<feature type="transmembrane region" description="Helical" evidence="1">
    <location>
        <begin position="6"/>
        <end position="26"/>
    </location>
</feature>
<feature type="transmembrane region" description="Helical" evidence="1">
    <location>
        <begin position="38"/>
        <end position="61"/>
    </location>
</feature>
<gene>
    <name evidence="2" type="ORF">IPA_03050</name>
</gene>
<evidence type="ECO:0000313" key="3">
    <source>
        <dbReference type="Proteomes" id="UP001063698"/>
    </source>
</evidence>
<evidence type="ECO:0000256" key="1">
    <source>
        <dbReference type="SAM" id="Phobius"/>
    </source>
</evidence>
<protein>
    <submittedName>
        <fullName evidence="2">Uncharacterized protein</fullName>
    </submittedName>
</protein>
<dbReference type="EMBL" id="CP006868">
    <property type="protein sequence ID" value="UXD22264.1"/>
    <property type="molecule type" value="Genomic_DNA"/>
</dbReference>
<feature type="transmembrane region" description="Helical" evidence="1">
    <location>
        <begin position="158"/>
        <end position="180"/>
    </location>
</feature>
<sequence>MTLEPLAIAGGITGAIEVAAGIVAILNARDKLYSWLKLFGIGALLLGVGQIVCKLIGHGILGTPITFAIGIPFKTLGLSILIYSILKAIDFPYMKLAVALIAFSAIYFMIGSIYSLGVTARYHNAVLFGIPHLLFLTVLPWLTASALFYIYKTMKDRGALTFGIGLLLYGLATIVIMYLIFKGASMFEAMTLGLGLRGLGVAVMLLGFFIAEME</sequence>
<dbReference type="AlphaFoldDB" id="A0A977KAU7"/>
<feature type="transmembrane region" description="Helical" evidence="1">
    <location>
        <begin position="192"/>
        <end position="211"/>
    </location>
</feature>